<evidence type="ECO:0000256" key="1">
    <source>
        <dbReference type="PIRSR" id="PIRSR003085-1"/>
    </source>
</evidence>
<dbReference type="Gene3D" id="3.40.50.150">
    <property type="entry name" value="Vaccinia Virus protein VP39"/>
    <property type="match status" value="1"/>
</dbReference>
<dbReference type="PIRSF" id="PIRSF003085">
    <property type="entry name" value="CMAS"/>
    <property type="match status" value="1"/>
</dbReference>
<name>A0A6S6TR02_9GAMM</name>
<dbReference type="AlphaFoldDB" id="A0A6S6TR02"/>
<gene>
    <name evidence="2" type="ORF">HELGO_WM55108</name>
</gene>
<dbReference type="PANTHER" id="PTHR43832:SF1">
    <property type="entry name" value="S-ADENOSYL-L-METHIONINE-DEPENDENT METHYLTRANSFERASES SUPERFAMILY PROTEIN"/>
    <property type="match status" value="1"/>
</dbReference>
<feature type="active site" evidence="1">
    <location>
        <position position="325"/>
    </location>
</feature>
<evidence type="ECO:0000313" key="2">
    <source>
        <dbReference type="EMBL" id="CAA6821864.1"/>
    </source>
</evidence>
<accession>A0A6S6TR02</accession>
<dbReference type="CDD" id="cd02440">
    <property type="entry name" value="AdoMet_MTases"/>
    <property type="match status" value="1"/>
</dbReference>
<dbReference type="InterPro" id="IPR003333">
    <property type="entry name" value="CMAS"/>
</dbReference>
<organism evidence="2">
    <name type="scientific">uncultured Thiotrichaceae bacterium</name>
    <dbReference type="NCBI Taxonomy" id="298394"/>
    <lineage>
        <taxon>Bacteria</taxon>
        <taxon>Pseudomonadati</taxon>
        <taxon>Pseudomonadota</taxon>
        <taxon>Gammaproteobacteria</taxon>
        <taxon>Thiotrichales</taxon>
        <taxon>Thiotrichaceae</taxon>
        <taxon>environmental samples</taxon>
    </lineage>
</organism>
<dbReference type="InterPro" id="IPR029063">
    <property type="entry name" value="SAM-dependent_MTases_sf"/>
</dbReference>
<reference evidence="2" key="1">
    <citation type="submission" date="2020-01" db="EMBL/GenBank/DDBJ databases">
        <authorList>
            <person name="Meier V. D."/>
            <person name="Meier V D."/>
        </authorList>
    </citation>
    <scope>NUCLEOTIDE SEQUENCE</scope>
    <source>
        <strain evidence="2">HLG_WM_MAG_08</strain>
    </source>
</reference>
<proteinExistence type="predicted"/>
<protein>
    <submittedName>
        <fullName evidence="2">Cyclopropane-fatty-acyl-phospholipid synthase-like protein, clusters with FIG005069</fullName>
    </submittedName>
</protein>
<dbReference type="EMBL" id="CACVAV010000334">
    <property type="protein sequence ID" value="CAA6821864.1"/>
    <property type="molecule type" value="Genomic_DNA"/>
</dbReference>
<sequence length="350" mass="40822">MTQTAQKVLNWTEQGYVPDTVVRHGIRRLLAQRLTEISSGDCEQMAENQQNFVAAMREAPIAVVPEKANEQHYEVPADLFAAALGPHYKYSCCYWPEGVNTLAEAEHAALEQTCQRADLKDGQRVLELGCGWGSLTLWMAKHYPNSHITAVSNSASQREHIEAQAAEHKLTNLRIVTCDMNDFDTQHEFDRIVSIEMFEHMRNWETLYKKVSDWLTEDGKFFKHIFVHRATPYLFEDKEANDWMSRHFFSGGMMPSDDLPLYFQSDLNLLQQWRWQGQHYEKTCNAWLAEVDAQEEHVRKILADTYGEANTQTWWMRWRLFFMACAELFGYNDGQEWYVGHYLFAKQQGV</sequence>
<dbReference type="GO" id="GO:0008610">
    <property type="term" value="P:lipid biosynthetic process"/>
    <property type="evidence" value="ECO:0007669"/>
    <property type="project" value="InterPro"/>
</dbReference>
<dbReference type="Pfam" id="PF02353">
    <property type="entry name" value="CMAS"/>
    <property type="match status" value="1"/>
</dbReference>
<dbReference type="FunFam" id="3.40.50.150:FF:000554">
    <property type="entry name" value="Cation-transporting ATPase"/>
    <property type="match status" value="1"/>
</dbReference>
<dbReference type="PANTHER" id="PTHR43832">
    <property type="match status" value="1"/>
</dbReference>
<dbReference type="SUPFAM" id="SSF53335">
    <property type="entry name" value="S-adenosyl-L-methionine-dependent methyltransferases"/>
    <property type="match status" value="1"/>
</dbReference>